<keyword evidence="7" id="KW-0028">Amino-acid biosynthesis</keyword>
<dbReference type="InterPro" id="IPR020900">
    <property type="entry name" value="Arg_repress_DNA-bd"/>
</dbReference>
<dbReference type="InterPro" id="IPR001669">
    <property type="entry name" value="Arg_repress"/>
</dbReference>
<keyword evidence="7" id="KW-0678">Repressor</keyword>
<comment type="similarity">
    <text evidence="2 7">Belongs to the ArgR family.</text>
</comment>
<evidence type="ECO:0000256" key="2">
    <source>
        <dbReference type="ARBA" id="ARBA00008316"/>
    </source>
</evidence>
<feature type="domain" description="Arginine repressor DNA-binding" evidence="9">
    <location>
        <begin position="4"/>
        <end position="69"/>
    </location>
</feature>
<dbReference type="Proteomes" id="UP000366051">
    <property type="component" value="Chromosome"/>
</dbReference>
<dbReference type="GO" id="GO:0003700">
    <property type="term" value="F:DNA-binding transcription factor activity"/>
    <property type="evidence" value="ECO:0007669"/>
    <property type="project" value="UniProtKB-UniRule"/>
</dbReference>
<dbReference type="InterPro" id="IPR020899">
    <property type="entry name" value="Arg_repress_C"/>
</dbReference>
<evidence type="ECO:0000313" key="12">
    <source>
        <dbReference type="Proteomes" id="UP000366051"/>
    </source>
</evidence>
<evidence type="ECO:0000259" key="9">
    <source>
        <dbReference type="Pfam" id="PF01316"/>
    </source>
</evidence>
<comment type="function">
    <text evidence="7">Regulates arginine biosynthesis genes.</text>
</comment>
<name>A0A5Q2MZC2_9FIRM</name>
<keyword evidence="6 7" id="KW-0804">Transcription</keyword>
<comment type="subcellular location">
    <subcellularLocation>
        <location evidence="1 7">Cytoplasm</location>
    </subcellularLocation>
</comment>
<dbReference type="GO" id="GO:0034618">
    <property type="term" value="F:arginine binding"/>
    <property type="evidence" value="ECO:0007669"/>
    <property type="project" value="InterPro"/>
</dbReference>
<dbReference type="SUPFAM" id="SSF55252">
    <property type="entry name" value="C-terminal domain of arginine repressor"/>
    <property type="match status" value="1"/>
</dbReference>
<evidence type="ECO:0000256" key="6">
    <source>
        <dbReference type="ARBA" id="ARBA00023163"/>
    </source>
</evidence>
<keyword evidence="3 7" id="KW-0963">Cytoplasm</keyword>
<proteinExistence type="inferred from homology"/>
<evidence type="ECO:0000256" key="4">
    <source>
        <dbReference type="ARBA" id="ARBA00023015"/>
    </source>
</evidence>
<evidence type="ECO:0000259" key="10">
    <source>
        <dbReference type="Pfam" id="PF02863"/>
    </source>
</evidence>
<evidence type="ECO:0000313" key="11">
    <source>
        <dbReference type="EMBL" id="QGG46536.1"/>
    </source>
</evidence>
<dbReference type="GO" id="GO:0003677">
    <property type="term" value="F:DNA binding"/>
    <property type="evidence" value="ECO:0007669"/>
    <property type="project" value="UniProtKB-KW"/>
</dbReference>
<evidence type="ECO:0000256" key="5">
    <source>
        <dbReference type="ARBA" id="ARBA00023125"/>
    </source>
</evidence>
<evidence type="ECO:0000256" key="8">
    <source>
        <dbReference type="NCBIfam" id="TIGR01529"/>
    </source>
</evidence>
<dbReference type="HAMAP" id="MF_00173">
    <property type="entry name" value="Arg_repressor"/>
    <property type="match status" value="1"/>
</dbReference>
<dbReference type="NCBIfam" id="TIGR01529">
    <property type="entry name" value="argR_whole"/>
    <property type="match status" value="1"/>
</dbReference>
<dbReference type="KEGG" id="hcv:FTV88_0357"/>
<dbReference type="GO" id="GO:0006526">
    <property type="term" value="P:L-arginine biosynthetic process"/>
    <property type="evidence" value="ECO:0007669"/>
    <property type="project" value="UniProtKB-UniPathway"/>
</dbReference>
<sequence length="155" mass="17377">MTLKSKRHRTILHIIQTESIRTQDELAQHLRDRGMEVTQATVSRDIKELGLIKVPVSKDESRYAPPAESGHQPSPSDLLFRMLRDTITQIDYSLNIIVVRTLPGHAHAVAAIFDSNPWPEVIGTVAGDDTILLVVKPPEAVEEVVERIGQWIDDD</sequence>
<dbReference type="Pfam" id="PF01316">
    <property type="entry name" value="Arg_repressor"/>
    <property type="match status" value="1"/>
</dbReference>
<keyword evidence="12" id="KW-1185">Reference proteome</keyword>
<dbReference type="SUPFAM" id="SSF46785">
    <property type="entry name" value="Winged helix' DNA-binding domain"/>
    <property type="match status" value="1"/>
</dbReference>
<dbReference type="AlphaFoldDB" id="A0A5Q2MZC2"/>
<dbReference type="Gene3D" id="1.10.10.10">
    <property type="entry name" value="Winged helix-like DNA-binding domain superfamily/Winged helix DNA-binding domain"/>
    <property type="match status" value="1"/>
</dbReference>
<evidence type="ECO:0000256" key="7">
    <source>
        <dbReference type="HAMAP-Rule" id="MF_00173"/>
    </source>
</evidence>
<comment type="pathway">
    <text evidence="7">Amino-acid biosynthesis; L-arginine biosynthesis [regulation].</text>
</comment>
<feature type="domain" description="Arginine repressor C-terminal" evidence="10">
    <location>
        <begin position="83"/>
        <end position="148"/>
    </location>
</feature>
<keyword evidence="4 7" id="KW-0805">Transcription regulation</keyword>
<dbReference type="InterPro" id="IPR036388">
    <property type="entry name" value="WH-like_DNA-bd_sf"/>
</dbReference>
<dbReference type="EMBL" id="CP045875">
    <property type="protein sequence ID" value="QGG46536.1"/>
    <property type="molecule type" value="Genomic_DNA"/>
</dbReference>
<accession>A0A5Q2MZC2</accession>
<keyword evidence="7" id="KW-0055">Arginine biosynthesis</keyword>
<evidence type="ECO:0000256" key="1">
    <source>
        <dbReference type="ARBA" id="ARBA00004496"/>
    </source>
</evidence>
<dbReference type="InterPro" id="IPR036390">
    <property type="entry name" value="WH_DNA-bd_sf"/>
</dbReference>
<dbReference type="PRINTS" id="PR01467">
    <property type="entry name" value="ARGREPRESSOR"/>
</dbReference>
<dbReference type="Gene3D" id="3.30.1360.40">
    <property type="match status" value="1"/>
</dbReference>
<protein>
    <recommendedName>
        <fullName evidence="7 8">Arginine repressor</fullName>
    </recommendedName>
</protein>
<keyword evidence="5 7" id="KW-0238">DNA-binding</keyword>
<evidence type="ECO:0000256" key="3">
    <source>
        <dbReference type="ARBA" id="ARBA00022490"/>
    </source>
</evidence>
<dbReference type="UniPathway" id="UPA00068"/>
<organism evidence="11 12">
    <name type="scientific">Heliorestis convoluta</name>
    <dbReference type="NCBI Taxonomy" id="356322"/>
    <lineage>
        <taxon>Bacteria</taxon>
        <taxon>Bacillati</taxon>
        <taxon>Bacillota</taxon>
        <taxon>Clostridia</taxon>
        <taxon>Eubacteriales</taxon>
        <taxon>Heliobacteriaceae</taxon>
        <taxon>Heliorestis</taxon>
    </lineage>
</organism>
<dbReference type="GO" id="GO:0051259">
    <property type="term" value="P:protein complex oligomerization"/>
    <property type="evidence" value="ECO:0007669"/>
    <property type="project" value="InterPro"/>
</dbReference>
<dbReference type="InterPro" id="IPR036251">
    <property type="entry name" value="Arg_repress_C_sf"/>
</dbReference>
<dbReference type="GO" id="GO:0005737">
    <property type="term" value="C:cytoplasm"/>
    <property type="evidence" value="ECO:0007669"/>
    <property type="project" value="UniProtKB-SubCell"/>
</dbReference>
<gene>
    <name evidence="7 11" type="primary">argR</name>
    <name evidence="11" type="ORF">FTV88_0357</name>
</gene>
<reference evidence="12" key="1">
    <citation type="submission" date="2019-11" db="EMBL/GenBank/DDBJ databases">
        <title>Genome sequence of Heliorestis convoluta strain HH, an alkaliphilic and minimalistic phototrophic bacterium from a soda lake in Egypt.</title>
        <authorList>
            <person name="Dewey E.D."/>
            <person name="Stokes L.M."/>
            <person name="Burchell B.M."/>
            <person name="Shaffer K.N."/>
            <person name="Huntington A.M."/>
            <person name="Baker J.M."/>
            <person name="Nadendla S."/>
            <person name="Giglio M.G."/>
            <person name="Touchman J.W."/>
            <person name="Blankenship R.E."/>
            <person name="Madigan M.T."/>
            <person name="Sattley W.M."/>
        </authorList>
    </citation>
    <scope>NUCLEOTIDE SEQUENCE [LARGE SCALE GENOMIC DNA]</scope>
    <source>
        <strain evidence="12">HH</strain>
    </source>
</reference>
<dbReference type="PANTHER" id="PTHR34471">
    <property type="entry name" value="ARGININE REPRESSOR"/>
    <property type="match status" value="1"/>
</dbReference>
<dbReference type="Pfam" id="PF02863">
    <property type="entry name" value="Arg_repressor_C"/>
    <property type="match status" value="1"/>
</dbReference>
<dbReference type="GO" id="GO:1900079">
    <property type="term" value="P:regulation of arginine biosynthetic process"/>
    <property type="evidence" value="ECO:0007669"/>
    <property type="project" value="UniProtKB-UniRule"/>
</dbReference>
<dbReference type="PANTHER" id="PTHR34471:SF1">
    <property type="entry name" value="ARGININE REPRESSOR"/>
    <property type="match status" value="1"/>
</dbReference>